<dbReference type="Proteomes" id="UP001597414">
    <property type="component" value="Unassembled WGS sequence"/>
</dbReference>
<accession>A0ABW5B9E8</accession>
<sequence length="73" mass="8188">MKKNLGKAHTILRLFLAGLCAYLYFDGIITGTWGVVVLLLAGLYLFTGLTSYAPLYDIFNMSTRRSKKKVDKP</sequence>
<dbReference type="InterPro" id="IPR021309">
    <property type="entry name" value="YgaP-like_TM"/>
</dbReference>
<evidence type="ECO:0000313" key="4">
    <source>
        <dbReference type="Proteomes" id="UP001597414"/>
    </source>
</evidence>
<evidence type="ECO:0000313" key="3">
    <source>
        <dbReference type="EMBL" id="MFD2201460.1"/>
    </source>
</evidence>
<keyword evidence="4" id="KW-1185">Reference proteome</keyword>
<dbReference type="RefSeq" id="WP_380801389.1">
    <property type="nucleotide sequence ID" value="NZ_JBHUIV010000011.1"/>
</dbReference>
<gene>
    <name evidence="3" type="ORF">ACFSKV_07770</name>
</gene>
<evidence type="ECO:0000256" key="1">
    <source>
        <dbReference type="SAM" id="Phobius"/>
    </source>
</evidence>
<proteinExistence type="predicted"/>
<feature type="domain" description="Inner membrane protein YgaP-like transmembrane" evidence="2">
    <location>
        <begin position="1"/>
        <end position="66"/>
    </location>
</feature>
<keyword evidence="1" id="KW-0812">Transmembrane</keyword>
<keyword evidence="1" id="KW-1133">Transmembrane helix</keyword>
<organism evidence="3 4">
    <name type="scientific">Shivajiella indica</name>
    <dbReference type="NCBI Taxonomy" id="872115"/>
    <lineage>
        <taxon>Bacteria</taxon>
        <taxon>Pseudomonadati</taxon>
        <taxon>Bacteroidota</taxon>
        <taxon>Cytophagia</taxon>
        <taxon>Cytophagales</taxon>
        <taxon>Cyclobacteriaceae</taxon>
        <taxon>Shivajiella</taxon>
    </lineage>
</organism>
<feature type="transmembrane region" description="Helical" evidence="1">
    <location>
        <begin position="35"/>
        <end position="59"/>
    </location>
</feature>
<name>A0ABW5B9E8_9BACT</name>
<evidence type="ECO:0000259" key="2">
    <source>
        <dbReference type="Pfam" id="PF11127"/>
    </source>
</evidence>
<keyword evidence="1" id="KW-0472">Membrane</keyword>
<dbReference type="EMBL" id="JBHUIV010000011">
    <property type="protein sequence ID" value="MFD2201460.1"/>
    <property type="molecule type" value="Genomic_DNA"/>
</dbReference>
<dbReference type="Pfam" id="PF11127">
    <property type="entry name" value="YgaP-like_TM"/>
    <property type="match status" value="1"/>
</dbReference>
<comment type="caution">
    <text evidence="3">The sequence shown here is derived from an EMBL/GenBank/DDBJ whole genome shotgun (WGS) entry which is preliminary data.</text>
</comment>
<reference evidence="4" key="1">
    <citation type="journal article" date="2019" name="Int. J. Syst. Evol. Microbiol.">
        <title>The Global Catalogue of Microorganisms (GCM) 10K type strain sequencing project: providing services to taxonomists for standard genome sequencing and annotation.</title>
        <authorList>
            <consortium name="The Broad Institute Genomics Platform"/>
            <consortium name="The Broad Institute Genome Sequencing Center for Infectious Disease"/>
            <person name="Wu L."/>
            <person name="Ma J."/>
        </authorList>
    </citation>
    <scope>NUCLEOTIDE SEQUENCE [LARGE SCALE GENOMIC DNA]</scope>
    <source>
        <strain evidence="4">KCTC 19812</strain>
    </source>
</reference>
<feature type="transmembrane region" description="Helical" evidence="1">
    <location>
        <begin position="12"/>
        <end position="29"/>
    </location>
</feature>
<protein>
    <submittedName>
        <fullName evidence="3">DUF2892 domain-containing protein</fullName>
    </submittedName>
</protein>